<feature type="compositionally biased region" description="Acidic residues" evidence="2">
    <location>
        <begin position="2276"/>
        <end position="2291"/>
    </location>
</feature>
<dbReference type="SUPFAM" id="SSF46689">
    <property type="entry name" value="Homeodomain-like"/>
    <property type="match status" value="1"/>
</dbReference>
<accession>A0AAW1QF81</accession>
<comment type="similarity">
    <text evidence="1">Belongs to the HEATR5 family.</text>
</comment>
<evidence type="ECO:0000313" key="4">
    <source>
        <dbReference type="EMBL" id="KAK9820085.1"/>
    </source>
</evidence>
<evidence type="ECO:0000313" key="5">
    <source>
        <dbReference type="Proteomes" id="UP001489004"/>
    </source>
</evidence>
<dbReference type="Proteomes" id="UP001489004">
    <property type="component" value="Unassembled WGS sequence"/>
</dbReference>
<dbReference type="InterPro" id="IPR046837">
    <property type="entry name" value="Laa1/Sip1/HEATR5-like_HEAT"/>
</dbReference>
<feature type="compositionally biased region" description="Low complexity" evidence="2">
    <location>
        <begin position="2686"/>
        <end position="2716"/>
    </location>
</feature>
<protein>
    <recommendedName>
        <fullName evidence="3">Myb-like domain-containing protein</fullName>
    </recommendedName>
</protein>
<reference evidence="4 5" key="1">
    <citation type="journal article" date="2024" name="Nat. Commun.">
        <title>Phylogenomics reveals the evolutionary origins of lichenization in chlorophyte algae.</title>
        <authorList>
            <person name="Puginier C."/>
            <person name="Libourel C."/>
            <person name="Otte J."/>
            <person name="Skaloud P."/>
            <person name="Haon M."/>
            <person name="Grisel S."/>
            <person name="Petersen M."/>
            <person name="Berrin J.G."/>
            <person name="Delaux P.M."/>
            <person name="Dal Grande F."/>
            <person name="Keller J."/>
        </authorList>
    </citation>
    <scope>NUCLEOTIDE SEQUENCE [LARGE SCALE GENOMIC DNA]</scope>
    <source>
        <strain evidence="4 5">SAG 2043</strain>
    </source>
</reference>
<sequence length="2875" mass="302312">MVYVDEEEALPFHIWVAELELLTGNAKGPRKVDPVACFELLQKLLVTIDRTERVKLKEYQRRCEDALMEILLKGTAPPVRRLIGACLSRMYSVGDSLPLYARVSSLQQFLASKEALGRSVPEEVRVGALECLATLCYSHGRSLASGMPESMALAVKHCTKYAEPGVRYACLNLMAAVVEGLGEFDRNVTALQTEALKAAERSAKDPGYAHIRAAAAAVYRAVARAGGAALWAWGGSACEEAVRICIAALDDPSRAVAEAFAIALGEIAAAGKSNPALDAVRALDKKASKKAALEKLLADLFTNCLACVLYVLRVGVIEQLGESGQRLMLERLTALVASVLGSHVPLAVVTLEAMGLLLEVLGEVQLEMLSQLEEPVGWKLAADHSCLRSQAACVLAAMAVAEPSSAARLLEAHLTKLSLAAAKLASLAGPYGAQNPHPEPLNTGGPGTPRGLNAGDKDKLKPAMDLVHGCSLGTAALLVASTRLPLGVPTNLILDALDLAQRLICKPESQRASGWSVEREAGYIVLGALCISLPAEIMEERRMTLLDLWQPALSPESALQLDLKKYLTTSVAGGEAIMAMEMWWRAAALEALLAFVKGPLAQARRSESTKLQRAIGTLLQPTLDAVCSAPSLQDPNKGKGGPAGIFAGAAALLQLRLLEVFLALPNANAFAPEHEALSKLCARPVRGSSASASPGAASAVASSTLRQLLNKQDAVLGPWVPGRDPLEDALQAFAGAPGGPPHHPWEAGLGFSAGYVGGDTMTTGAGEQALVRNHAPFPQPKSLGAALLEAQLVLLGNLLAVVSEANQLQILEVMTVAADGGPGKKKEKDPTKRNAIVTSVCSAAIAGLDVLAHKYRGEVESRDNVATTAWGLAQSVLAEGAASAQPALQRSAAEMCAFAACIGTDAFAAQLVRSICKDMAETSSAARRAALALAVGCIFRSKGGLSMQNAVGLTAETLFAVAQGSGGFVHLWLLHGLWLAANAAGLAFVQQVKPTLALALQLLMSEEAYSVAGLRPAVGRLANALVAVLGPELTLGSDPYVKCKALIREMQAEDMPASGGVLQPEDATAAELETVLYAQMLILFAPQAVPAQSHLPRLLATLTSRQPALRQAAAATLRHLAERDPAAMLPARIEGRLFAALDNETDSAIAGQITDTLRTLLYAGSPREPSHWLTACADVVLAAGPAGKGSSVAAAAEGQAAPQSASAEPGGLMYDEDADTDDDAGAEPAVPPPASAPAAEAPATASSTAGMRMAASATPRLRTRLFAARCILEIPTAVGSDVRHFDMAGAHHGDKGAGKASGDWLVLRLQMLIDVGFKMATGQVEGLRPMGLKLLKLVIKRFGDAADPLMEGHRILEQYQAQLVAALRSALARGSGPTLAAAGAALAATFLERGLATGDAAVLTRLMSLLTEPLSDWASPKANAYAEWVGVRAKVALLEAHAHCAVFAAACEDDVSRQIVLKSHAPYKRQLVDLWSALLQDFAVITTQPPLVQAAYQPRLFSSAAATVIPSVQHYLHRAWPAALEALAATLLVDTETSDQANGSELTPELYALLLDVCQLAVSEATSAGVAPAGQHAALRRRLTSSDGAASAEALAGLSTRKLLTSLKALQRLLGRTAWQRGLLGQEECADILGLLQRVLLEAAAPVGQASTAHSQLRPQLVSAGLDLLQRASTGVQLAAAQAYLEQSMAALAQHAQPPSITPAGPESNGNSADRTGQAEAAEWEDDAFQEASTAGWRPAGSQQEAGVAEASTSGSLAMEQCLEVLEAAISSKLPASMQSGRSSSLPAPEVQVVAETLKLLVVALSAFAKLGEAAQQGIMALLLPLLIETAAPEGEAHPALVDMAVKLSHPDSGGASFNTSIHGQEQVFTFSEWAELPQSPLDSGKRRKRDAPAGLVAARAEARRACVRGRAEMSGGGWSDEEARQFYAAFESVGQNWGQVAQLVGSKSAEACEALFKQHAGYLTLPVQFRHEVAFLAMVKDHHNNVFKEENSADTISERDAANGSTMSGAHSVPRPSSGAKGRRTPRARGGAAPDMPAPKATPTKTPQSTKISQRKRKTADSDPPYPEASWGYRAGAGRGGASGQGSPRPGSGILDSSQKRKRVQAKLQFDSDFVTSMPMKGTRAARRDAADPGDAADALLSLASLAHPESSTATGSLQADERLGDQPSEDARPDGPSPRKRGGELANDAAAPYPAASPAKGQRSRRNSDVTPRKSSGRRAKRAEPTPSGSASARGSRQYHPGFSLAGFGQRLANAELRSGSGLAHRRSAAQAEPSDEEMEQAEEDEEMAYEGRSSEEAEPWRSGEPLPRQRPRKSAPEKPALVSPMRSLFGRKTGQTPLAYSLGLPSPSQGDAADGTMNPAEERLRRFLSPASRRWAMYEFFYSAIDRPWFTRSELQDYLSHMGMAHVERLTRTEWGIIRASLGRPRRLSLNFLREERAKLEAYRENVRAKYDEVGLGGEAPADLPRALQVAQRVTARHPVTQQLHDGDVLTVAPTSCRIQFDRRELGVELVKDIDIMPLDPTECLPPLTLASAQRMLANGRPLAGQPLVHRPAGKSWQDGTPARGPAAGRAQQQARAAAAAAGLQGSREADVSNLVEVTAALDKKEALLLQLRTMNDEAEAGVHNTPSGERSEAFQQAYAAVVLQIKQINERLEASMFQMQGPAARSNPQAGAVVATLQRAGVTPATSPRPAASTPVTPLAGAGPPTSAGPSPILDASNPGWQRVWGQAQGMVRTFQAQIADDQAWDAGQEPAGPSSQAAGGQQTHDTAAAGQQPPTAAHAAQDSAAAEAEHGYKEGSDEAAKLQSIVAGCVSMLITLQEASESPAPAVSMAAALDTALQALQPHAETNRPIYEQIQASVGVLKSQLMPMFT</sequence>
<feature type="compositionally biased region" description="Low complexity" evidence="2">
    <location>
        <begin position="2188"/>
        <end position="2201"/>
    </location>
</feature>
<evidence type="ECO:0000256" key="2">
    <source>
        <dbReference type="SAM" id="MobiDB-lite"/>
    </source>
</evidence>
<dbReference type="SMART" id="SM00717">
    <property type="entry name" value="SANT"/>
    <property type="match status" value="1"/>
</dbReference>
<dbReference type="Pfam" id="PF06584">
    <property type="entry name" value="DIRP"/>
    <property type="match status" value="1"/>
</dbReference>
<dbReference type="InterPro" id="IPR001005">
    <property type="entry name" value="SANT/Myb"/>
</dbReference>
<dbReference type="CDD" id="cd00167">
    <property type="entry name" value="SANT"/>
    <property type="match status" value="1"/>
</dbReference>
<dbReference type="EMBL" id="JALJOR010000003">
    <property type="protein sequence ID" value="KAK9820085.1"/>
    <property type="molecule type" value="Genomic_DNA"/>
</dbReference>
<organism evidence="4 5">
    <name type="scientific">[Myrmecia] bisecta</name>
    <dbReference type="NCBI Taxonomy" id="41462"/>
    <lineage>
        <taxon>Eukaryota</taxon>
        <taxon>Viridiplantae</taxon>
        <taxon>Chlorophyta</taxon>
        <taxon>core chlorophytes</taxon>
        <taxon>Trebouxiophyceae</taxon>
        <taxon>Trebouxiales</taxon>
        <taxon>Trebouxiaceae</taxon>
        <taxon>Myrmecia</taxon>
    </lineage>
</organism>
<dbReference type="PANTHER" id="PTHR46975:SF2">
    <property type="entry name" value="PROTEIN SWEETIE"/>
    <property type="match status" value="1"/>
</dbReference>
<evidence type="ECO:0000256" key="1">
    <source>
        <dbReference type="ARBA" id="ARBA00008304"/>
    </source>
</evidence>
<feature type="compositionally biased region" description="Basic and acidic residues" evidence="2">
    <location>
        <begin position="2161"/>
        <end position="2175"/>
    </location>
</feature>
<feature type="compositionally biased region" description="Low complexity" evidence="2">
    <location>
        <begin position="2134"/>
        <end position="2148"/>
    </location>
</feature>
<feature type="compositionally biased region" description="Basic and acidic residues" evidence="2">
    <location>
        <begin position="2295"/>
        <end position="2304"/>
    </location>
</feature>
<dbReference type="PANTHER" id="PTHR46975">
    <property type="entry name" value="PROTEIN SWEETIE"/>
    <property type="match status" value="1"/>
</dbReference>
<dbReference type="SUPFAM" id="SSF48371">
    <property type="entry name" value="ARM repeat"/>
    <property type="match status" value="2"/>
</dbReference>
<feature type="region of interest" description="Disordered" evidence="2">
    <location>
        <begin position="1194"/>
        <end position="1251"/>
    </location>
</feature>
<feature type="region of interest" description="Disordered" evidence="2">
    <location>
        <begin position="2750"/>
        <end position="2801"/>
    </location>
</feature>
<dbReference type="InterPro" id="IPR044218">
    <property type="entry name" value="SWEETIE"/>
</dbReference>
<dbReference type="InterPro" id="IPR011989">
    <property type="entry name" value="ARM-like"/>
</dbReference>
<dbReference type="InterPro" id="IPR045831">
    <property type="entry name" value="LIN9_C"/>
</dbReference>
<keyword evidence="5" id="KW-1185">Reference proteome</keyword>
<dbReference type="Pfam" id="PF00249">
    <property type="entry name" value="Myb_DNA-binding"/>
    <property type="match status" value="1"/>
</dbReference>
<proteinExistence type="inferred from homology"/>
<feature type="compositionally biased region" description="Polar residues" evidence="2">
    <location>
        <begin position="2758"/>
        <end position="2770"/>
    </location>
</feature>
<dbReference type="Pfam" id="PF20210">
    <property type="entry name" value="Laa1_Sip1_HTR5"/>
    <property type="match status" value="1"/>
</dbReference>
<gene>
    <name evidence="4" type="ORF">WJX72_005985</name>
</gene>
<dbReference type="GO" id="GO:0005975">
    <property type="term" value="P:carbohydrate metabolic process"/>
    <property type="evidence" value="ECO:0007669"/>
    <property type="project" value="InterPro"/>
</dbReference>
<feature type="compositionally biased region" description="Acidic residues" evidence="2">
    <location>
        <begin position="1214"/>
        <end position="1225"/>
    </location>
</feature>
<dbReference type="PROSITE" id="PS50090">
    <property type="entry name" value="MYB_LIKE"/>
    <property type="match status" value="1"/>
</dbReference>
<feature type="compositionally biased region" description="Low complexity" evidence="2">
    <location>
        <begin position="1236"/>
        <end position="1250"/>
    </location>
</feature>
<feature type="region of interest" description="Disordered" evidence="2">
    <location>
        <begin position="1695"/>
        <end position="1751"/>
    </location>
</feature>
<feature type="region of interest" description="Disordered" evidence="2">
    <location>
        <begin position="2685"/>
        <end position="2724"/>
    </location>
</feature>
<name>A0AAW1QF81_9CHLO</name>
<dbReference type="InterPro" id="IPR009057">
    <property type="entry name" value="Homeodomain-like_sf"/>
</dbReference>
<dbReference type="Pfam" id="PF19438">
    <property type="entry name" value="LIN9_C"/>
    <property type="match status" value="1"/>
</dbReference>
<feature type="region of interest" description="Disordered" evidence="2">
    <location>
        <begin position="432"/>
        <end position="457"/>
    </location>
</feature>
<feature type="compositionally biased region" description="Low complexity" evidence="2">
    <location>
        <begin position="1194"/>
        <end position="1210"/>
    </location>
</feature>
<feature type="compositionally biased region" description="Gly residues" evidence="2">
    <location>
        <begin position="2076"/>
        <end position="2085"/>
    </location>
</feature>
<feature type="domain" description="Myb-like" evidence="3">
    <location>
        <begin position="1911"/>
        <end position="1961"/>
    </location>
</feature>
<evidence type="ECO:0000259" key="3">
    <source>
        <dbReference type="PROSITE" id="PS50090"/>
    </source>
</evidence>
<feature type="compositionally biased region" description="Polar residues" evidence="2">
    <location>
        <begin position="1741"/>
        <end position="1751"/>
    </location>
</feature>
<comment type="caution">
    <text evidence="4">The sequence shown here is derived from an EMBL/GenBank/DDBJ whole genome shotgun (WGS) entry which is preliminary data.</text>
</comment>
<feature type="region of interest" description="Disordered" evidence="2">
    <location>
        <begin position="2260"/>
        <end position="2327"/>
    </location>
</feature>
<feature type="compositionally biased region" description="Basic and acidic residues" evidence="2">
    <location>
        <begin position="2792"/>
        <end position="2801"/>
    </location>
</feature>
<dbReference type="Gene3D" id="1.25.10.10">
    <property type="entry name" value="Leucine-rich Repeat Variant"/>
    <property type="match status" value="1"/>
</dbReference>
<dbReference type="InterPro" id="IPR016024">
    <property type="entry name" value="ARM-type_fold"/>
</dbReference>
<feature type="region of interest" description="Disordered" evidence="2">
    <location>
        <begin position="2002"/>
        <end position="2247"/>
    </location>
</feature>
<dbReference type="Gene3D" id="1.10.10.60">
    <property type="entry name" value="Homeodomain-like"/>
    <property type="match status" value="1"/>
</dbReference>
<dbReference type="InterPro" id="IPR033471">
    <property type="entry name" value="DIRP"/>
</dbReference>
<dbReference type="SMART" id="SM01135">
    <property type="entry name" value="DIRP"/>
    <property type="match status" value="1"/>
</dbReference>
<feature type="compositionally biased region" description="Low complexity" evidence="2">
    <location>
        <begin position="2029"/>
        <end position="2052"/>
    </location>
</feature>
<feature type="compositionally biased region" description="Low complexity" evidence="2">
    <location>
        <begin position="2771"/>
        <end position="2791"/>
    </location>
</feature>